<dbReference type="AlphaFoldDB" id="A0A6H1Z910"/>
<dbReference type="EMBL" id="MT143976">
    <property type="protein sequence ID" value="QJA44383.1"/>
    <property type="molecule type" value="Genomic_DNA"/>
</dbReference>
<organism evidence="1">
    <name type="scientific">viral metagenome</name>
    <dbReference type="NCBI Taxonomy" id="1070528"/>
    <lineage>
        <taxon>unclassified sequences</taxon>
        <taxon>metagenomes</taxon>
        <taxon>organismal metagenomes</taxon>
    </lineage>
</organism>
<name>A0A6H1Z910_9ZZZZ</name>
<gene>
    <name evidence="2" type="ORF">MM415B04097_0017</name>
    <name evidence="1" type="ORF">TM448A00108_0010</name>
    <name evidence="3" type="ORF">TM448B02223_0014</name>
</gene>
<reference evidence="1" key="1">
    <citation type="submission" date="2020-03" db="EMBL/GenBank/DDBJ databases">
        <title>The deep terrestrial virosphere.</title>
        <authorList>
            <person name="Holmfeldt K."/>
            <person name="Nilsson E."/>
            <person name="Simone D."/>
            <person name="Lopez-Fernandez M."/>
            <person name="Wu X."/>
            <person name="de Brujin I."/>
            <person name="Lundin D."/>
            <person name="Andersson A."/>
            <person name="Bertilsson S."/>
            <person name="Dopson M."/>
        </authorList>
    </citation>
    <scope>NUCLEOTIDE SEQUENCE</scope>
    <source>
        <strain evidence="2">MM415B04097</strain>
        <strain evidence="1">TM448A00108</strain>
        <strain evidence="3">TM448B02223</strain>
    </source>
</reference>
<accession>A0A6H1Z910</accession>
<protein>
    <submittedName>
        <fullName evidence="1">Uncharacterized protein</fullName>
    </submittedName>
</protein>
<evidence type="ECO:0000313" key="3">
    <source>
        <dbReference type="EMBL" id="QJI00996.1"/>
    </source>
</evidence>
<proteinExistence type="predicted"/>
<dbReference type="EMBL" id="MT144890">
    <property type="protein sequence ID" value="QJI00996.1"/>
    <property type="molecule type" value="Genomic_DNA"/>
</dbReference>
<dbReference type="EMBL" id="MT143182">
    <property type="protein sequence ID" value="QJA93855.1"/>
    <property type="molecule type" value="Genomic_DNA"/>
</dbReference>
<sequence>MFTIICDKCGKQINLSKLIFNFPYSNPDEIFYIDFGSDNYACPYFEIECVCGNKYNL</sequence>
<evidence type="ECO:0000313" key="1">
    <source>
        <dbReference type="EMBL" id="QJA44383.1"/>
    </source>
</evidence>
<evidence type="ECO:0000313" key="2">
    <source>
        <dbReference type="EMBL" id="QJA93855.1"/>
    </source>
</evidence>